<gene>
    <name evidence="4" type="ORF">Pmgp_02425</name>
</gene>
<dbReference type="PANTHER" id="PTHR36577">
    <property type="entry name" value="DUF521 DOMAIN PROTEIN (AFU_ORTHOLOGUE AFUA_6G00490)"/>
    <property type="match status" value="1"/>
</dbReference>
<feature type="domain" description="Phosphomevalonate dehydratase large subunit-like" evidence="3">
    <location>
        <begin position="2"/>
        <end position="421"/>
    </location>
</feature>
<proteinExistence type="predicted"/>
<organism evidence="4 5">
    <name type="scientific">Pelotomaculum propionicicum</name>
    <dbReference type="NCBI Taxonomy" id="258475"/>
    <lineage>
        <taxon>Bacteria</taxon>
        <taxon>Bacillati</taxon>
        <taxon>Bacillota</taxon>
        <taxon>Clostridia</taxon>
        <taxon>Eubacteriales</taxon>
        <taxon>Desulfotomaculaceae</taxon>
        <taxon>Pelotomaculum</taxon>
    </lineage>
</organism>
<comment type="caution">
    <text evidence="4">The sequence shown here is derived from an EMBL/GenBank/DDBJ whole genome shotgun (WGS) entry which is preliminary data.</text>
</comment>
<dbReference type="RefSeq" id="WP_134214249.1">
    <property type="nucleotide sequence ID" value="NZ_QFFZ01000028.1"/>
</dbReference>
<dbReference type="EMBL" id="QFFZ01000028">
    <property type="protein sequence ID" value="TEB10323.1"/>
    <property type="molecule type" value="Genomic_DNA"/>
</dbReference>
<dbReference type="Proteomes" id="UP000297597">
    <property type="component" value="Unassembled WGS sequence"/>
</dbReference>
<keyword evidence="1" id="KW-0408">Iron</keyword>
<evidence type="ECO:0000256" key="2">
    <source>
        <dbReference type="ARBA" id="ARBA00023239"/>
    </source>
</evidence>
<dbReference type="GO" id="GO:0016829">
    <property type="term" value="F:lyase activity"/>
    <property type="evidence" value="ECO:0007669"/>
    <property type="project" value="UniProtKB-KW"/>
</dbReference>
<keyword evidence="2" id="KW-0456">Lyase</keyword>
<dbReference type="Pfam" id="PF04412">
    <property type="entry name" value="AcnX"/>
    <property type="match status" value="1"/>
</dbReference>
<dbReference type="PANTHER" id="PTHR36577:SF3">
    <property type="entry name" value="DUF521 DOMAIN PROTEIN (AFU_ORTHOLOGUE AFUA_6G00490)"/>
    <property type="match status" value="1"/>
</dbReference>
<sequence>MLKLTDDEKRMLQGEDGFVPQICMQYLVEVCEVAGAEKLIDLDGTGDFHTPMTSMSPFYAFPIEELKKIVDAGAHFKIPTFANKSPFYMLPPVQGWEKCNVCASGNKNCQHNDPEFHKEAMCEEWIELYRRMGMMTTHSCANYMTSTYLPTMGQHCSWNESSAVPYCNANLGARTNIDGSFATCFLGKAAYYDMHITENRYATVLVKTERTIKTDIEWDVFGFAVGEDVGVHVPVLTGTGKPTTTQIMKLNSAMNTGGAVRMYHIPGSTPEAPTLEFALNGKKPKRVTMIGEAELKRAYETLNYHTSDEVDLVYLGCPHLTIVDLMLIARKLEGKKCKIPLWIMTAPWLYDVAKNIGYLKIYEDAGAHLMTGTCPAAMGAVPAGVRNLAVDSAKQSYYITGRYPDDDNRLQVCYGSQDDCVDAALTGRWHGEWR</sequence>
<evidence type="ECO:0000256" key="1">
    <source>
        <dbReference type="ARBA" id="ARBA00023004"/>
    </source>
</evidence>
<evidence type="ECO:0000313" key="5">
    <source>
        <dbReference type="Proteomes" id="UP000297597"/>
    </source>
</evidence>
<reference evidence="4 5" key="1">
    <citation type="journal article" date="2018" name="Environ. Microbiol.">
        <title>Novel energy conservation strategies and behaviour of Pelotomaculum schinkii driving syntrophic propionate catabolism.</title>
        <authorList>
            <person name="Hidalgo-Ahumada C.A.P."/>
            <person name="Nobu M.K."/>
            <person name="Narihiro T."/>
            <person name="Tamaki H."/>
            <person name="Liu W.T."/>
            <person name="Kamagata Y."/>
            <person name="Stams A.J.M."/>
            <person name="Imachi H."/>
            <person name="Sousa D.Z."/>
        </authorList>
    </citation>
    <scope>NUCLEOTIDE SEQUENCE [LARGE SCALE GENOMIC DNA]</scope>
    <source>
        <strain evidence="4 5">MGP</strain>
    </source>
</reference>
<keyword evidence="5" id="KW-1185">Reference proteome</keyword>
<accession>A0A4Y7RN85</accession>
<dbReference type="AlphaFoldDB" id="A0A4Y7RN85"/>
<evidence type="ECO:0000259" key="3">
    <source>
        <dbReference type="Pfam" id="PF04412"/>
    </source>
</evidence>
<name>A0A4Y7RN85_9FIRM</name>
<dbReference type="OrthoDB" id="1550274at2"/>
<dbReference type="InterPro" id="IPR007506">
    <property type="entry name" value="PMDh-L-like_dom"/>
</dbReference>
<protein>
    <recommendedName>
        <fullName evidence="3">Phosphomevalonate dehydratase large subunit-like domain-containing protein</fullName>
    </recommendedName>
</protein>
<evidence type="ECO:0000313" key="4">
    <source>
        <dbReference type="EMBL" id="TEB10323.1"/>
    </source>
</evidence>